<evidence type="ECO:0000313" key="2">
    <source>
        <dbReference type="Proteomes" id="UP000325395"/>
    </source>
</evidence>
<feature type="non-terminal residue" evidence="1">
    <location>
        <position position="62"/>
    </location>
</feature>
<keyword evidence="2" id="KW-1185">Reference proteome</keyword>
<reference evidence="1 2" key="1">
    <citation type="submission" date="2019-04" db="EMBL/GenBank/DDBJ databases">
        <authorList>
            <consortium name="DOE Joint Genome Institute"/>
            <person name="Mondo S."/>
            <person name="Kjaerbolling I."/>
            <person name="Vesth T."/>
            <person name="Frisvad J.C."/>
            <person name="Nybo J.L."/>
            <person name="Theobald S."/>
            <person name="Kildgaard S."/>
            <person name="Isbrandt T."/>
            <person name="Kuo A."/>
            <person name="Sato A."/>
            <person name="Lyhne E.K."/>
            <person name="Kogle M.E."/>
            <person name="Wiebenga A."/>
            <person name="Kun R.S."/>
            <person name="Lubbers R.J."/>
            <person name="Makela M.R."/>
            <person name="Barry K."/>
            <person name="Chovatia M."/>
            <person name="Clum A."/>
            <person name="Daum C."/>
            <person name="Haridas S."/>
            <person name="He G."/>
            <person name="LaButti K."/>
            <person name="Lipzen A."/>
            <person name="Riley R."/>
            <person name="Salamov A."/>
            <person name="Simmons B.A."/>
            <person name="Magnuson J.K."/>
            <person name="Henrissat B."/>
            <person name="Mortensen U.H."/>
            <person name="Larsen T.O."/>
            <person name="Devries R.P."/>
            <person name="Grigoriev I.V."/>
            <person name="Machida M."/>
            <person name="Baker S.E."/>
            <person name="Andersen M.R."/>
            <person name="Cantor M.N."/>
            <person name="Hua S.X."/>
        </authorList>
    </citation>
    <scope>NUCLEOTIDE SEQUENCE [LARGE SCALE GENOMIC DNA]</scope>
    <source>
        <strain evidence="1 2">CBS 117616</strain>
    </source>
</reference>
<name>A0ABQ6WV14_9EURO</name>
<dbReference type="EMBL" id="ML735705">
    <property type="protein sequence ID" value="KAE8420947.1"/>
    <property type="molecule type" value="Genomic_DNA"/>
</dbReference>
<organism evidence="1 2">
    <name type="scientific">Aspergillus pseudocaelatus</name>
    <dbReference type="NCBI Taxonomy" id="1825620"/>
    <lineage>
        <taxon>Eukaryota</taxon>
        <taxon>Fungi</taxon>
        <taxon>Dikarya</taxon>
        <taxon>Ascomycota</taxon>
        <taxon>Pezizomycotina</taxon>
        <taxon>Eurotiomycetes</taxon>
        <taxon>Eurotiomycetidae</taxon>
        <taxon>Eurotiales</taxon>
        <taxon>Aspergillaceae</taxon>
        <taxon>Aspergillus</taxon>
        <taxon>Aspergillus subgen. Circumdati</taxon>
    </lineage>
</organism>
<proteinExistence type="predicted"/>
<accession>A0ABQ6WV14</accession>
<dbReference type="Proteomes" id="UP000325395">
    <property type="component" value="Unassembled WGS sequence"/>
</dbReference>
<gene>
    <name evidence="1" type="ORF">BDV36DRAFT_248859</name>
</gene>
<sequence>MRISQISISPIAAALANKLLINISIVVVFECSSVLSLSCDLLFTISEINLSVDNVDSMLFED</sequence>
<protein>
    <submittedName>
        <fullName evidence="1">Uncharacterized protein</fullName>
    </submittedName>
</protein>
<evidence type="ECO:0000313" key="1">
    <source>
        <dbReference type="EMBL" id="KAE8420947.1"/>
    </source>
</evidence>